<reference evidence="1" key="2">
    <citation type="journal article" date="2015" name="Data Brief">
        <title>Shoot transcriptome of the giant reed, Arundo donax.</title>
        <authorList>
            <person name="Barrero R.A."/>
            <person name="Guerrero F.D."/>
            <person name="Moolhuijzen P."/>
            <person name="Goolsby J.A."/>
            <person name="Tidwell J."/>
            <person name="Bellgard S.E."/>
            <person name="Bellgard M.I."/>
        </authorList>
    </citation>
    <scope>NUCLEOTIDE SEQUENCE</scope>
    <source>
        <tissue evidence="1">Shoot tissue taken approximately 20 cm above the soil surface</tissue>
    </source>
</reference>
<organism evidence="1">
    <name type="scientific">Arundo donax</name>
    <name type="common">Giant reed</name>
    <name type="synonym">Donax arundinaceus</name>
    <dbReference type="NCBI Taxonomy" id="35708"/>
    <lineage>
        <taxon>Eukaryota</taxon>
        <taxon>Viridiplantae</taxon>
        <taxon>Streptophyta</taxon>
        <taxon>Embryophyta</taxon>
        <taxon>Tracheophyta</taxon>
        <taxon>Spermatophyta</taxon>
        <taxon>Magnoliopsida</taxon>
        <taxon>Liliopsida</taxon>
        <taxon>Poales</taxon>
        <taxon>Poaceae</taxon>
        <taxon>PACMAD clade</taxon>
        <taxon>Arundinoideae</taxon>
        <taxon>Arundineae</taxon>
        <taxon>Arundo</taxon>
    </lineage>
</organism>
<dbReference type="EMBL" id="GBRH01234414">
    <property type="protein sequence ID" value="JAD63481.1"/>
    <property type="molecule type" value="Transcribed_RNA"/>
</dbReference>
<proteinExistence type="predicted"/>
<dbReference type="AlphaFoldDB" id="A0A0A9BJD2"/>
<sequence>MKHPNLRVSKQHELFSPCTFYLTKRVSESEVYNHLIVQ</sequence>
<reference evidence="1" key="1">
    <citation type="submission" date="2014-09" db="EMBL/GenBank/DDBJ databases">
        <authorList>
            <person name="Magalhaes I.L.F."/>
            <person name="Oliveira U."/>
            <person name="Santos F.R."/>
            <person name="Vidigal T.H.D.A."/>
            <person name="Brescovit A.D."/>
            <person name="Santos A.J."/>
        </authorList>
    </citation>
    <scope>NUCLEOTIDE SEQUENCE</scope>
    <source>
        <tissue evidence="1">Shoot tissue taken approximately 20 cm above the soil surface</tissue>
    </source>
</reference>
<accession>A0A0A9BJD2</accession>
<protein>
    <submittedName>
        <fullName evidence="1">Uncharacterized protein</fullName>
    </submittedName>
</protein>
<evidence type="ECO:0000313" key="1">
    <source>
        <dbReference type="EMBL" id="JAD63481.1"/>
    </source>
</evidence>
<name>A0A0A9BJD2_ARUDO</name>